<accession>A0A455U9I3</accession>
<dbReference type="AlphaFoldDB" id="A0A455U9I3"/>
<dbReference type="PROSITE" id="PS51099">
    <property type="entry name" value="PTS_EIIB_TYPE_2"/>
    <property type="match status" value="1"/>
</dbReference>
<evidence type="ECO:0000256" key="4">
    <source>
        <dbReference type="ARBA" id="ARBA00022679"/>
    </source>
</evidence>
<dbReference type="EMBL" id="AP019514">
    <property type="protein sequence ID" value="BBI62675.1"/>
    <property type="molecule type" value="Genomic_DNA"/>
</dbReference>
<dbReference type="Pfam" id="PF25554">
    <property type="entry name" value="PTS_EIIB_BC_N"/>
    <property type="match status" value="1"/>
</dbReference>
<sequence length="122" mass="13154">MNIILITACPSGMATTFLAAKRLEQAAQRQGWVAHVEMHGEVAPLQAATAEQIANADLIVVAADHVPAPERFEGKRLFQAPIASALPDPSDFLAQAKREAPIYSAPKPPVRQPPLARRTVKK</sequence>
<proteinExistence type="predicted"/>
<feature type="domain" description="PTS EIIB type-2" evidence="7">
    <location>
        <begin position="1"/>
        <end position="98"/>
    </location>
</feature>
<dbReference type="PANTHER" id="PTHR30505">
    <property type="entry name" value="FRUCTOSE-LIKE PERMEASE"/>
    <property type="match status" value="1"/>
</dbReference>
<dbReference type="GO" id="GO:0022877">
    <property type="term" value="F:protein-N(PI)-phosphohistidine-fructose phosphotransferase system transporter activity"/>
    <property type="evidence" value="ECO:0007669"/>
    <property type="project" value="InterPro"/>
</dbReference>
<evidence type="ECO:0000256" key="3">
    <source>
        <dbReference type="ARBA" id="ARBA00022597"/>
    </source>
</evidence>
<evidence type="ECO:0000313" key="8">
    <source>
        <dbReference type="EMBL" id="BBI62675.1"/>
    </source>
</evidence>
<dbReference type="GO" id="GO:0005886">
    <property type="term" value="C:plasma membrane"/>
    <property type="evidence" value="ECO:0007669"/>
    <property type="project" value="TreeGrafter"/>
</dbReference>
<keyword evidence="3" id="KW-0762">Sugar transport</keyword>
<protein>
    <recommendedName>
        <fullName evidence="7">PTS EIIB type-2 domain-containing protein</fullName>
    </recommendedName>
</protein>
<dbReference type="KEGG" id="hsr:HSBAA_39810"/>
<dbReference type="InterPro" id="IPR050864">
    <property type="entry name" value="Bacterial_PTS_Sugar_Transport"/>
</dbReference>
<name>A0A455U9I3_9GAMM</name>
<dbReference type="InterPro" id="IPR036095">
    <property type="entry name" value="PTS_EIIB-like_sf"/>
</dbReference>
<evidence type="ECO:0000256" key="6">
    <source>
        <dbReference type="SAM" id="MobiDB-lite"/>
    </source>
</evidence>
<dbReference type="InterPro" id="IPR003353">
    <property type="entry name" value="PTS_IIB_fruc"/>
</dbReference>
<evidence type="ECO:0000256" key="1">
    <source>
        <dbReference type="ARBA" id="ARBA00022448"/>
    </source>
</evidence>
<gene>
    <name evidence="8" type="ORF">HSBAA_39810</name>
</gene>
<dbReference type="GO" id="GO:0090563">
    <property type="term" value="F:protein-phosphocysteine-sugar phosphotransferase activity"/>
    <property type="evidence" value="ECO:0007669"/>
    <property type="project" value="TreeGrafter"/>
</dbReference>
<feature type="region of interest" description="Disordered" evidence="6">
    <location>
        <begin position="97"/>
        <end position="122"/>
    </location>
</feature>
<dbReference type="SUPFAM" id="SSF52794">
    <property type="entry name" value="PTS system IIB component-like"/>
    <property type="match status" value="1"/>
</dbReference>
<dbReference type="Gene3D" id="3.40.50.2300">
    <property type="match status" value="1"/>
</dbReference>
<evidence type="ECO:0000256" key="2">
    <source>
        <dbReference type="ARBA" id="ARBA00022553"/>
    </source>
</evidence>
<evidence type="ECO:0000259" key="7">
    <source>
        <dbReference type="PROSITE" id="PS51099"/>
    </source>
</evidence>
<dbReference type="InterPro" id="IPR013011">
    <property type="entry name" value="PTS_EIIB_2"/>
</dbReference>
<dbReference type="GO" id="GO:0009401">
    <property type="term" value="P:phosphoenolpyruvate-dependent sugar phosphotransferase system"/>
    <property type="evidence" value="ECO:0007669"/>
    <property type="project" value="UniProtKB-KW"/>
</dbReference>
<keyword evidence="5" id="KW-0598">Phosphotransferase system</keyword>
<keyword evidence="2" id="KW-0597">Phosphoprotein</keyword>
<evidence type="ECO:0000256" key="5">
    <source>
        <dbReference type="ARBA" id="ARBA00022683"/>
    </source>
</evidence>
<dbReference type="Proteomes" id="UP000320231">
    <property type="component" value="Chromosome"/>
</dbReference>
<organism evidence="8 9">
    <name type="scientific">Vreelandella sulfidaeris</name>
    <dbReference type="NCBI Taxonomy" id="115553"/>
    <lineage>
        <taxon>Bacteria</taxon>
        <taxon>Pseudomonadati</taxon>
        <taxon>Pseudomonadota</taxon>
        <taxon>Gammaproteobacteria</taxon>
        <taxon>Oceanospirillales</taxon>
        <taxon>Halomonadaceae</taxon>
        <taxon>Vreelandella</taxon>
    </lineage>
</organism>
<evidence type="ECO:0000313" key="9">
    <source>
        <dbReference type="Proteomes" id="UP000320231"/>
    </source>
</evidence>
<dbReference type="PANTHER" id="PTHR30505:SF34">
    <property type="entry name" value="FRUCTOSE-LIKE PERMEASE IIC COMPONENT 2"/>
    <property type="match status" value="1"/>
</dbReference>
<reference evidence="8 9" key="1">
    <citation type="journal article" date="2019" name="Microbiol. Resour. Announc.">
        <title>Complete Genome Sequence of Halomonas sulfidaeris Strain Esulfide1 Isolated from a Metal Sulfide Rock at a Depth of 2,200 Meters, Obtained Using Nanopore Sequencing.</title>
        <authorList>
            <person name="Saito M."/>
            <person name="Nishigata A."/>
            <person name="Galipon J."/>
            <person name="Arakawa K."/>
        </authorList>
    </citation>
    <scope>NUCLEOTIDE SEQUENCE [LARGE SCALE GENOMIC DNA]</scope>
    <source>
        <strain evidence="8 9">ATCC BAA-803</strain>
    </source>
</reference>
<keyword evidence="4" id="KW-0808">Transferase</keyword>
<dbReference type="CDD" id="cd05569">
    <property type="entry name" value="PTS_IIB_fructose"/>
    <property type="match status" value="1"/>
</dbReference>
<keyword evidence="1" id="KW-0813">Transport</keyword>